<evidence type="ECO:0000313" key="9">
    <source>
        <dbReference type="EMBL" id="GLR25717.1"/>
    </source>
</evidence>
<dbReference type="PANTHER" id="PTHR33362">
    <property type="entry name" value="SIALIC ACID TRAP TRANSPORTER PERMEASE PROTEIN SIAT-RELATED"/>
    <property type="match status" value="1"/>
</dbReference>
<evidence type="ECO:0000256" key="4">
    <source>
        <dbReference type="ARBA" id="ARBA00022692"/>
    </source>
</evidence>
<dbReference type="PANTHER" id="PTHR33362:SF5">
    <property type="entry name" value="C4-DICARBOXYLATE TRAP TRANSPORTER LARGE PERMEASE PROTEIN DCTM"/>
    <property type="match status" value="1"/>
</dbReference>
<name>A0ABQ5YQK1_9BURK</name>
<keyword evidence="3 7" id="KW-0997">Cell inner membrane</keyword>
<evidence type="ECO:0000259" key="8">
    <source>
        <dbReference type="Pfam" id="PF06808"/>
    </source>
</evidence>
<dbReference type="NCBIfam" id="TIGR00786">
    <property type="entry name" value="dctM"/>
    <property type="match status" value="1"/>
</dbReference>
<accession>A0ABQ5YQK1</accession>
<comment type="similarity">
    <text evidence="7">Belongs to the TRAP transporter large permease family.</text>
</comment>
<keyword evidence="6 7" id="KW-0472">Membrane</keyword>
<keyword evidence="7" id="KW-0813">Transport</keyword>
<feature type="transmembrane region" description="Helical" evidence="7">
    <location>
        <begin position="31"/>
        <end position="52"/>
    </location>
</feature>
<comment type="subunit">
    <text evidence="7">The complex comprises the extracytoplasmic solute receptor protein and the two transmembrane proteins.</text>
</comment>
<feature type="domain" description="TRAP C4-dicarboxylate transport system permease DctM subunit" evidence="8">
    <location>
        <begin position="12"/>
        <end position="425"/>
    </location>
</feature>
<comment type="subcellular location">
    <subcellularLocation>
        <location evidence="1 7">Cell inner membrane</location>
        <topology evidence="1 7">Multi-pass membrane protein</topology>
    </subcellularLocation>
</comment>
<evidence type="ECO:0000256" key="1">
    <source>
        <dbReference type="ARBA" id="ARBA00004429"/>
    </source>
</evidence>
<dbReference type="Proteomes" id="UP001156664">
    <property type="component" value="Unassembled WGS sequence"/>
</dbReference>
<gene>
    <name evidence="9" type="ORF">GCM10007875_08050</name>
</gene>
<proteinExistence type="inferred from homology"/>
<dbReference type="EMBL" id="BSOJ01000007">
    <property type="protein sequence ID" value="GLR25717.1"/>
    <property type="molecule type" value="Genomic_DNA"/>
</dbReference>
<keyword evidence="4 7" id="KW-0812">Transmembrane</keyword>
<feature type="transmembrane region" description="Helical" evidence="7">
    <location>
        <begin position="278"/>
        <end position="300"/>
    </location>
</feature>
<keyword evidence="2" id="KW-1003">Cell membrane</keyword>
<keyword evidence="5 7" id="KW-1133">Transmembrane helix</keyword>
<dbReference type="Pfam" id="PF06808">
    <property type="entry name" value="DctM"/>
    <property type="match status" value="1"/>
</dbReference>
<organism evidence="9 10">
    <name type="scientific">Limnobacter litoralis</name>
    <dbReference type="NCBI Taxonomy" id="481366"/>
    <lineage>
        <taxon>Bacteria</taxon>
        <taxon>Pseudomonadati</taxon>
        <taxon>Pseudomonadota</taxon>
        <taxon>Betaproteobacteria</taxon>
        <taxon>Burkholderiales</taxon>
        <taxon>Burkholderiaceae</taxon>
        <taxon>Limnobacter</taxon>
    </lineage>
</organism>
<feature type="transmembrane region" description="Helical" evidence="7">
    <location>
        <begin position="99"/>
        <end position="129"/>
    </location>
</feature>
<dbReference type="PIRSF" id="PIRSF006066">
    <property type="entry name" value="HI0050"/>
    <property type="match status" value="1"/>
</dbReference>
<comment type="caution">
    <text evidence="9">The sequence shown here is derived from an EMBL/GenBank/DDBJ whole genome shotgun (WGS) entry which is preliminary data.</text>
</comment>
<feature type="transmembrane region" description="Helical" evidence="7">
    <location>
        <begin position="320"/>
        <end position="349"/>
    </location>
</feature>
<feature type="transmembrane region" description="Helical" evidence="7">
    <location>
        <begin position="407"/>
        <end position="429"/>
    </location>
</feature>
<feature type="transmembrane region" description="Helical" evidence="7">
    <location>
        <begin position="224"/>
        <end position="242"/>
    </location>
</feature>
<evidence type="ECO:0000256" key="3">
    <source>
        <dbReference type="ARBA" id="ARBA00022519"/>
    </source>
</evidence>
<sequence>MSDLAIGFMGLGAVLITLMLRFPVAVSLGGVSLVCISFIVGPTSAINILSIVPYEFTAHWSLSSIPMFLLMGYIAFHAGMTEGLFKLAQLWLSGVRGGLAHASIVGAALFSAVTGSSLACAAAMGRVAVPEMMRYKYDVSLATGVVAAAGTMGSLIPPSVLFLIYGDLAEVPISKLFIAGLLPGILTAAMYMAVVVYKGSRNPELVPPTRVAPMRERLGAIKESWPMVVLVLGVFGGMFAGIMTATEAGALGAFLSLVIALVRRSLTFDSFKNAVKDTLTSTTSIFAVAIGAALLTRMLALTGVPEYLADLAEFAHDQPYLLVIGVSVIYLILGCFLDPIGILLLTLPILLPMFEAANIDLIWMGVILVKYVEIGLITPPVGLNVFVIKGVMGKEVELTQVFKGVTWFILADIITVSLLIAFPQISLYLTRFVA</sequence>
<comment type="function">
    <text evidence="7">Part of the tripartite ATP-independent periplasmic (TRAP) transport system.</text>
</comment>
<evidence type="ECO:0000256" key="6">
    <source>
        <dbReference type="ARBA" id="ARBA00023136"/>
    </source>
</evidence>
<feature type="transmembrane region" description="Helical" evidence="7">
    <location>
        <begin position="248"/>
        <end position="266"/>
    </location>
</feature>
<evidence type="ECO:0000256" key="5">
    <source>
        <dbReference type="ARBA" id="ARBA00022989"/>
    </source>
</evidence>
<feature type="transmembrane region" description="Helical" evidence="7">
    <location>
        <begin position="141"/>
        <end position="164"/>
    </location>
</feature>
<reference evidence="10" key="1">
    <citation type="journal article" date="2019" name="Int. J. Syst. Evol. Microbiol.">
        <title>The Global Catalogue of Microorganisms (GCM) 10K type strain sequencing project: providing services to taxonomists for standard genome sequencing and annotation.</title>
        <authorList>
            <consortium name="The Broad Institute Genomics Platform"/>
            <consortium name="The Broad Institute Genome Sequencing Center for Infectious Disease"/>
            <person name="Wu L."/>
            <person name="Ma J."/>
        </authorList>
    </citation>
    <scope>NUCLEOTIDE SEQUENCE [LARGE SCALE GENOMIC DNA]</scope>
    <source>
        <strain evidence="10">NBRC 105857</strain>
    </source>
</reference>
<feature type="transmembrane region" description="Helical" evidence="7">
    <location>
        <begin position="59"/>
        <end position="79"/>
    </location>
</feature>
<evidence type="ECO:0000256" key="7">
    <source>
        <dbReference type="RuleBase" id="RU369079"/>
    </source>
</evidence>
<keyword evidence="10" id="KW-1185">Reference proteome</keyword>
<evidence type="ECO:0000313" key="10">
    <source>
        <dbReference type="Proteomes" id="UP001156664"/>
    </source>
</evidence>
<protein>
    <recommendedName>
        <fullName evidence="7">TRAP transporter large permease protein</fullName>
    </recommendedName>
</protein>
<feature type="transmembrane region" description="Helical" evidence="7">
    <location>
        <begin position="176"/>
        <end position="197"/>
    </location>
</feature>
<dbReference type="RefSeq" id="WP_284280151.1">
    <property type="nucleotide sequence ID" value="NZ_BSOJ01000007.1"/>
</dbReference>
<dbReference type="InterPro" id="IPR004681">
    <property type="entry name" value="TRAP_DctM"/>
</dbReference>
<feature type="transmembrane region" description="Helical" evidence="7">
    <location>
        <begin position="361"/>
        <end position="387"/>
    </location>
</feature>
<evidence type="ECO:0000256" key="2">
    <source>
        <dbReference type="ARBA" id="ARBA00022475"/>
    </source>
</evidence>
<dbReference type="InterPro" id="IPR010656">
    <property type="entry name" value="DctM"/>
</dbReference>